<dbReference type="Proteomes" id="UP000011755">
    <property type="component" value="Unassembled WGS sequence"/>
</dbReference>
<gene>
    <name evidence="2" type="ORF">EHI5A_208150</name>
</gene>
<dbReference type="VEuPathDB" id="AmoebaDB:EHI5A_208150"/>
<name>M2S9B8_ENTHI</name>
<feature type="region of interest" description="Disordered" evidence="1">
    <location>
        <begin position="103"/>
        <end position="127"/>
    </location>
</feature>
<dbReference type="GO" id="GO:0003964">
    <property type="term" value="F:RNA-directed DNA polymerase activity"/>
    <property type="evidence" value="ECO:0007669"/>
    <property type="project" value="UniProtKB-KW"/>
</dbReference>
<reference evidence="2 3" key="1">
    <citation type="submission" date="2013-02" db="EMBL/GenBank/DDBJ databases">
        <authorList>
            <person name="Hannick L."/>
            <person name="Zafar N."/>
            <person name="Lorenzi H."/>
            <person name="Ali I.A."/>
            <person name="Petri W.P."/>
            <person name="Caler E."/>
        </authorList>
    </citation>
    <scope>NUCLEOTIDE SEQUENCE [LARGE SCALE GENOMIC DNA]</scope>
    <source>
        <strain evidence="2 3">KU27</strain>
    </source>
</reference>
<keyword evidence="2" id="KW-0548">Nucleotidyltransferase</keyword>
<protein>
    <submittedName>
        <fullName evidence="2">Reverse transcriptase, putative</fullName>
    </submittedName>
</protein>
<evidence type="ECO:0000313" key="2">
    <source>
        <dbReference type="EMBL" id="EMD47881.1"/>
    </source>
</evidence>
<evidence type="ECO:0000256" key="1">
    <source>
        <dbReference type="SAM" id="MobiDB-lite"/>
    </source>
</evidence>
<keyword evidence="2" id="KW-0695">RNA-directed DNA polymerase</keyword>
<accession>M2S9B8</accession>
<feature type="non-terminal residue" evidence="2">
    <location>
        <position position="127"/>
    </location>
</feature>
<dbReference type="AlphaFoldDB" id="M2S9B8"/>
<keyword evidence="2" id="KW-0808">Transferase</keyword>
<dbReference type="EMBL" id="KB444204">
    <property type="protein sequence ID" value="EMD47881.1"/>
    <property type="molecule type" value="Genomic_DNA"/>
</dbReference>
<proteinExistence type="predicted"/>
<sequence>VRDLNKKEAMIIDMTIVRDKNISKAFTDKINMYSKLHKHIRKIERLVRVIVIRVVITVSGLINKETVRLLKAEGIEIPWEIMTRENVITNMKDLMRYCGDNSGEYSNVEVPEEEDSQESEGREEILI</sequence>
<evidence type="ECO:0000313" key="3">
    <source>
        <dbReference type="Proteomes" id="UP000011755"/>
    </source>
</evidence>
<organism evidence="2 3">
    <name type="scientific">Entamoeba histolytica KU27</name>
    <dbReference type="NCBI Taxonomy" id="885311"/>
    <lineage>
        <taxon>Eukaryota</taxon>
        <taxon>Amoebozoa</taxon>
        <taxon>Evosea</taxon>
        <taxon>Archamoebae</taxon>
        <taxon>Mastigamoebida</taxon>
        <taxon>Entamoebidae</taxon>
        <taxon>Entamoeba</taxon>
    </lineage>
</organism>
<feature type="non-terminal residue" evidence="2">
    <location>
        <position position="1"/>
    </location>
</feature>